<dbReference type="EMBL" id="JAHKKG010000004">
    <property type="protein sequence ID" value="MBU2664304.1"/>
    <property type="molecule type" value="Genomic_DNA"/>
</dbReference>
<name>A0ABS5YLF7_9ACTN</name>
<accession>A0ABS5YLF7</accession>
<evidence type="ECO:0000313" key="2">
    <source>
        <dbReference type="Proteomes" id="UP001519654"/>
    </source>
</evidence>
<gene>
    <name evidence="1" type="ORF">KOI35_12445</name>
</gene>
<keyword evidence="1" id="KW-0547">Nucleotide-binding</keyword>
<evidence type="ECO:0000313" key="1">
    <source>
        <dbReference type="EMBL" id="MBU2664304.1"/>
    </source>
</evidence>
<dbReference type="RefSeq" id="WP_215786812.1">
    <property type="nucleotide sequence ID" value="NZ_JAHKKG010000004.1"/>
</dbReference>
<dbReference type="Gene3D" id="3.40.50.300">
    <property type="entry name" value="P-loop containing nucleotide triphosphate hydrolases"/>
    <property type="match status" value="1"/>
</dbReference>
<dbReference type="Proteomes" id="UP001519654">
    <property type="component" value="Unassembled WGS sequence"/>
</dbReference>
<dbReference type="InterPro" id="IPR027417">
    <property type="entry name" value="P-loop_NTPase"/>
</dbReference>
<reference evidence="1 2" key="1">
    <citation type="submission" date="2021-06" db="EMBL/GenBank/DDBJ databases">
        <title>Actinoplanes lichenicola sp. nov., and Actinoplanes ovalisporus sp. nov., isolated from lichen in Thailand.</title>
        <authorList>
            <person name="Saeng-In P."/>
            <person name="Kanchanasin P."/>
            <person name="Yuki M."/>
            <person name="Kudo T."/>
            <person name="Ohkuma M."/>
            <person name="Phongsopitanun W."/>
            <person name="Tanasupawat S."/>
        </authorList>
    </citation>
    <scope>NUCLEOTIDE SEQUENCE [LARGE SCALE GENOMIC DNA]</scope>
    <source>
        <strain evidence="1 2">NBRC 110975</strain>
    </source>
</reference>
<dbReference type="Pfam" id="PF13671">
    <property type="entry name" value="AAA_33"/>
    <property type="match status" value="1"/>
</dbReference>
<dbReference type="SUPFAM" id="SSF52540">
    <property type="entry name" value="P-loop containing nucleoside triphosphate hydrolases"/>
    <property type="match status" value="1"/>
</dbReference>
<organism evidence="1 2">
    <name type="scientific">Paractinoplanes bogorensis</name>
    <dbReference type="NCBI Taxonomy" id="1610840"/>
    <lineage>
        <taxon>Bacteria</taxon>
        <taxon>Bacillati</taxon>
        <taxon>Actinomycetota</taxon>
        <taxon>Actinomycetes</taxon>
        <taxon>Micromonosporales</taxon>
        <taxon>Micromonosporaceae</taxon>
        <taxon>Paractinoplanes</taxon>
    </lineage>
</organism>
<dbReference type="GO" id="GO:0005524">
    <property type="term" value="F:ATP binding"/>
    <property type="evidence" value="ECO:0007669"/>
    <property type="project" value="UniProtKB-KW"/>
</dbReference>
<comment type="caution">
    <text evidence="1">The sequence shown here is derived from an EMBL/GenBank/DDBJ whole genome shotgun (WGS) entry which is preliminary data.</text>
</comment>
<keyword evidence="1" id="KW-0067">ATP-binding</keyword>
<sequence>MPRLILLNGPAACGKSTLARMYVERHPLALALDVDRVRDLIGGWRDHRGPAGLLARAIALAAAREHLAAGHDVVVPQLLARPQFIEQLETLDAEFHEIVLVDDLENVLRRDAVRGDGNDPGEITELYHRLMALLPARPRARLIRLRDGDVEGAYQDVLDALT</sequence>
<proteinExistence type="predicted"/>
<keyword evidence="2" id="KW-1185">Reference proteome</keyword>
<protein>
    <submittedName>
        <fullName evidence="1">ATP-binding protein</fullName>
    </submittedName>
</protein>